<feature type="transmembrane region" description="Helical" evidence="6">
    <location>
        <begin position="344"/>
        <end position="366"/>
    </location>
</feature>
<dbReference type="PANTHER" id="PTHR30250">
    <property type="entry name" value="PST FAMILY PREDICTED COLANIC ACID TRANSPORTER"/>
    <property type="match status" value="1"/>
</dbReference>
<name>A0ABW5KBP8_9FLAO</name>
<dbReference type="Proteomes" id="UP001597394">
    <property type="component" value="Unassembled WGS sequence"/>
</dbReference>
<evidence type="ECO:0000313" key="8">
    <source>
        <dbReference type="Proteomes" id="UP001597394"/>
    </source>
</evidence>
<evidence type="ECO:0000313" key="7">
    <source>
        <dbReference type="EMBL" id="MFD2545082.1"/>
    </source>
</evidence>
<gene>
    <name evidence="7" type="ORF">ACFSO8_06355</name>
</gene>
<reference evidence="8" key="1">
    <citation type="journal article" date="2019" name="Int. J. Syst. Evol. Microbiol.">
        <title>The Global Catalogue of Microorganisms (GCM) 10K type strain sequencing project: providing services to taxonomists for standard genome sequencing and annotation.</title>
        <authorList>
            <consortium name="The Broad Institute Genomics Platform"/>
            <consortium name="The Broad Institute Genome Sequencing Center for Infectious Disease"/>
            <person name="Wu L."/>
            <person name="Ma J."/>
        </authorList>
    </citation>
    <scope>NUCLEOTIDE SEQUENCE [LARGE SCALE GENOMIC DNA]</scope>
    <source>
        <strain evidence="8">KCTC 52204</strain>
    </source>
</reference>
<keyword evidence="2" id="KW-1003">Cell membrane</keyword>
<feature type="transmembrane region" description="Helical" evidence="6">
    <location>
        <begin position="456"/>
        <end position="474"/>
    </location>
</feature>
<feature type="transmembrane region" description="Helical" evidence="6">
    <location>
        <begin position="307"/>
        <end position="332"/>
    </location>
</feature>
<feature type="transmembrane region" description="Helical" evidence="6">
    <location>
        <begin position="185"/>
        <end position="204"/>
    </location>
</feature>
<keyword evidence="4 6" id="KW-1133">Transmembrane helix</keyword>
<keyword evidence="3 6" id="KW-0812">Transmembrane</keyword>
<evidence type="ECO:0000256" key="1">
    <source>
        <dbReference type="ARBA" id="ARBA00004651"/>
    </source>
</evidence>
<keyword evidence="8" id="KW-1185">Reference proteome</keyword>
<proteinExistence type="predicted"/>
<feature type="transmembrane region" description="Helical" evidence="6">
    <location>
        <begin position="401"/>
        <end position="419"/>
    </location>
</feature>
<dbReference type="Pfam" id="PF13440">
    <property type="entry name" value="Polysacc_synt_3"/>
    <property type="match status" value="1"/>
</dbReference>
<comment type="subcellular location">
    <subcellularLocation>
        <location evidence="1">Cell membrane</location>
        <topology evidence="1">Multi-pass membrane protein</topology>
    </subcellularLocation>
</comment>
<dbReference type="InterPro" id="IPR050833">
    <property type="entry name" value="Poly_Biosynth_Transport"/>
</dbReference>
<evidence type="ECO:0000256" key="4">
    <source>
        <dbReference type="ARBA" id="ARBA00022989"/>
    </source>
</evidence>
<protein>
    <submittedName>
        <fullName evidence="7">Oligosaccharide flippase family protein</fullName>
    </submittedName>
</protein>
<dbReference type="RefSeq" id="WP_255928801.1">
    <property type="nucleotide sequence ID" value="NZ_JANFQP010000002.1"/>
</dbReference>
<evidence type="ECO:0000256" key="6">
    <source>
        <dbReference type="SAM" id="Phobius"/>
    </source>
</evidence>
<feature type="transmembrane region" description="Helical" evidence="6">
    <location>
        <begin position="431"/>
        <end position="450"/>
    </location>
</feature>
<feature type="transmembrane region" description="Helical" evidence="6">
    <location>
        <begin position="96"/>
        <end position="115"/>
    </location>
</feature>
<evidence type="ECO:0000256" key="5">
    <source>
        <dbReference type="ARBA" id="ARBA00023136"/>
    </source>
</evidence>
<dbReference type="EMBL" id="JBHULG010000002">
    <property type="protein sequence ID" value="MFD2545082.1"/>
    <property type="molecule type" value="Genomic_DNA"/>
</dbReference>
<organism evidence="7 8">
    <name type="scientific">Kaistella montana</name>
    <dbReference type="NCBI Taxonomy" id="1849733"/>
    <lineage>
        <taxon>Bacteria</taxon>
        <taxon>Pseudomonadati</taxon>
        <taxon>Bacteroidota</taxon>
        <taxon>Flavobacteriia</taxon>
        <taxon>Flavobacteriales</taxon>
        <taxon>Weeksellaceae</taxon>
        <taxon>Chryseobacterium group</taxon>
        <taxon>Kaistella</taxon>
    </lineage>
</organism>
<feature type="transmembrane region" description="Helical" evidence="6">
    <location>
        <begin position="378"/>
        <end position="395"/>
    </location>
</feature>
<feature type="transmembrane region" description="Helical" evidence="6">
    <location>
        <begin position="225"/>
        <end position="251"/>
    </location>
</feature>
<evidence type="ECO:0000256" key="3">
    <source>
        <dbReference type="ARBA" id="ARBA00022692"/>
    </source>
</evidence>
<evidence type="ECO:0000256" key="2">
    <source>
        <dbReference type="ARBA" id="ARBA00022475"/>
    </source>
</evidence>
<comment type="caution">
    <text evidence="7">The sequence shown here is derived from an EMBL/GenBank/DDBJ whole genome shotgun (WGS) entry which is preliminary data.</text>
</comment>
<feature type="transmembrane region" description="Helical" evidence="6">
    <location>
        <begin position="161"/>
        <end position="179"/>
    </location>
</feature>
<feature type="transmembrane region" description="Helical" evidence="6">
    <location>
        <begin position="127"/>
        <end position="149"/>
    </location>
</feature>
<sequence>MKESKSSYKEIVKATSIFGGVQLLNIVIQLLRSKGVAVLLGPTGIGLMGLFNSTLSLVASATNFGLASSAVRSISESNNSQNNFEIKETISVVRKLIWITGTFGFVVTIILSPLLSNLTFGNYDYTLPFVALSITLLVNQITVGQLVLMQGLREITLLAKAGIYSSVLGLVISLPLYYLFGTDSIVPAIILSSFAALIVQYYFARKLNFTTAAVSLKLAFQKGRPMLKLGFILSLSSFITIGTSYIVRIYISNIGGIAEVGFYNAGFAIINTYVGMVFSAMLTDYYPRLAEVNKDQNKCNELINQQIEIAVYILSPLICIFLIFINWIVIALYSSKFLPITDMIHWGIMAIYFQSLSWAIGLLLLVKGNSRHYFWNEFIANLYLLGLNVLGYYYFGLKGLGISFLIGYILHFLQIYFFAKKCYGFKLERNNIQTFIINLSVGILCFVLSVRLGDQLVYLIGTPIIVAITIFSFYKVNKRIGLLEIVKSKFKK</sequence>
<accession>A0ABW5KBP8</accession>
<feature type="transmembrane region" description="Helical" evidence="6">
    <location>
        <begin position="263"/>
        <end position="286"/>
    </location>
</feature>
<keyword evidence="5 6" id="KW-0472">Membrane</keyword>
<dbReference type="PANTHER" id="PTHR30250:SF11">
    <property type="entry name" value="O-ANTIGEN TRANSPORTER-RELATED"/>
    <property type="match status" value="1"/>
</dbReference>